<evidence type="ECO:0000313" key="7">
    <source>
        <dbReference type="Proteomes" id="UP000305888"/>
    </source>
</evidence>
<evidence type="ECO:0000256" key="2">
    <source>
        <dbReference type="ARBA" id="ARBA00023015"/>
    </source>
</evidence>
<dbReference type="EMBL" id="CP040818">
    <property type="protein sequence ID" value="QDL91944.1"/>
    <property type="molecule type" value="Genomic_DNA"/>
</dbReference>
<dbReference type="Gene3D" id="3.40.190.290">
    <property type="match status" value="1"/>
</dbReference>
<dbReference type="GO" id="GO:0005829">
    <property type="term" value="C:cytosol"/>
    <property type="evidence" value="ECO:0007669"/>
    <property type="project" value="TreeGrafter"/>
</dbReference>
<dbReference type="AlphaFoldDB" id="A0A5B8FWN2"/>
<dbReference type="Proteomes" id="UP000305888">
    <property type="component" value="Chromosome"/>
</dbReference>
<dbReference type="SUPFAM" id="SSF53850">
    <property type="entry name" value="Periplasmic binding protein-like II"/>
    <property type="match status" value="1"/>
</dbReference>
<dbReference type="GO" id="GO:0003677">
    <property type="term" value="F:DNA binding"/>
    <property type="evidence" value="ECO:0007669"/>
    <property type="project" value="UniProtKB-KW"/>
</dbReference>
<reference evidence="6 7" key="1">
    <citation type="submission" date="2019-06" db="EMBL/GenBank/DDBJ databases">
        <title>Genome sequence of Rhodobacteraceae bacterium D4M1.</title>
        <authorList>
            <person name="Cao J."/>
        </authorList>
    </citation>
    <scope>NUCLEOTIDE SEQUENCE [LARGE SCALE GENOMIC DNA]</scope>
    <source>
        <strain evidence="6 7">D4M1</strain>
    </source>
</reference>
<comment type="similarity">
    <text evidence="1">Belongs to the LysR transcriptional regulatory family.</text>
</comment>
<dbReference type="InterPro" id="IPR000847">
    <property type="entry name" value="LysR_HTH_N"/>
</dbReference>
<dbReference type="RefSeq" id="WP_138572004.1">
    <property type="nucleotide sequence ID" value="NZ_CP040818.1"/>
</dbReference>
<sequence length="295" mass="31845">MMLNHRELLVFLSVCRLGSIGAAAQAMGMTQPALSRSLKRLESRLRVQLFVRHSGGMEPTDFGRVLLRHSELMEFETNRVIEEIDLLNGAATGHVRVGIVPSVAPVMIPRAVARVQALSPDIHIRIVEGSGDQILAAVQRGEVDFAVVGMPGSAVDLVVQPLSFEEVNIVARAGHPLAGRSGLTLEDLAAFPWAMPERGNAIWYGYENYFRRAGLAPPLPVISSNSVHVLKAIVGGSDLLTMLTEVSIAVEVKAGMLVALALEGGAWRRELALVRRPTGTLLPAARLLMRAFQEG</sequence>
<accession>A0A5B8FWN2</accession>
<proteinExistence type="inferred from homology"/>
<dbReference type="SUPFAM" id="SSF46785">
    <property type="entry name" value="Winged helix' DNA-binding domain"/>
    <property type="match status" value="1"/>
</dbReference>
<evidence type="ECO:0000259" key="5">
    <source>
        <dbReference type="PROSITE" id="PS50931"/>
    </source>
</evidence>
<dbReference type="PANTHER" id="PTHR30419">
    <property type="entry name" value="HTH-TYPE TRANSCRIPTIONAL REGULATOR YBHD"/>
    <property type="match status" value="1"/>
</dbReference>
<feature type="domain" description="HTH lysR-type" evidence="5">
    <location>
        <begin position="1"/>
        <end position="60"/>
    </location>
</feature>
<evidence type="ECO:0000256" key="3">
    <source>
        <dbReference type="ARBA" id="ARBA00023125"/>
    </source>
</evidence>
<gene>
    <name evidence="6" type="ORF">FDP22_09245</name>
</gene>
<evidence type="ECO:0000256" key="1">
    <source>
        <dbReference type="ARBA" id="ARBA00009437"/>
    </source>
</evidence>
<keyword evidence="4" id="KW-0804">Transcription</keyword>
<dbReference type="InterPro" id="IPR036390">
    <property type="entry name" value="WH_DNA-bd_sf"/>
</dbReference>
<dbReference type="PROSITE" id="PS50931">
    <property type="entry name" value="HTH_LYSR"/>
    <property type="match status" value="1"/>
</dbReference>
<keyword evidence="3" id="KW-0238">DNA-binding</keyword>
<dbReference type="InterPro" id="IPR005119">
    <property type="entry name" value="LysR_subst-bd"/>
</dbReference>
<dbReference type="PRINTS" id="PR00039">
    <property type="entry name" value="HTHLYSR"/>
</dbReference>
<evidence type="ECO:0000313" key="6">
    <source>
        <dbReference type="EMBL" id="QDL91944.1"/>
    </source>
</evidence>
<dbReference type="OrthoDB" id="5297263at2"/>
<dbReference type="Pfam" id="PF00126">
    <property type="entry name" value="HTH_1"/>
    <property type="match status" value="1"/>
</dbReference>
<organism evidence="6 7">
    <name type="scientific">Paroceanicella profunda</name>
    <dbReference type="NCBI Taxonomy" id="2579971"/>
    <lineage>
        <taxon>Bacteria</taxon>
        <taxon>Pseudomonadati</taxon>
        <taxon>Pseudomonadota</taxon>
        <taxon>Alphaproteobacteria</taxon>
        <taxon>Rhodobacterales</taxon>
        <taxon>Paracoccaceae</taxon>
        <taxon>Paroceanicella</taxon>
    </lineage>
</organism>
<evidence type="ECO:0000256" key="4">
    <source>
        <dbReference type="ARBA" id="ARBA00023163"/>
    </source>
</evidence>
<protein>
    <submittedName>
        <fullName evidence="6">LysR family transcriptional regulator</fullName>
    </submittedName>
</protein>
<dbReference type="Pfam" id="PF03466">
    <property type="entry name" value="LysR_substrate"/>
    <property type="match status" value="1"/>
</dbReference>
<dbReference type="InterPro" id="IPR036388">
    <property type="entry name" value="WH-like_DNA-bd_sf"/>
</dbReference>
<dbReference type="PANTHER" id="PTHR30419:SF8">
    <property type="entry name" value="NITROGEN ASSIMILATION TRANSCRIPTIONAL ACTIVATOR-RELATED"/>
    <property type="match status" value="1"/>
</dbReference>
<dbReference type="InterPro" id="IPR050950">
    <property type="entry name" value="HTH-type_LysR_regulators"/>
</dbReference>
<dbReference type="KEGG" id="ppru:FDP22_09245"/>
<keyword evidence="7" id="KW-1185">Reference proteome</keyword>
<dbReference type="Gene3D" id="1.10.10.10">
    <property type="entry name" value="Winged helix-like DNA-binding domain superfamily/Winged helix DNA-binding domain"/>
    <property type="match status" value="1"/>
</dbReference>
<dbReference type="GO" id="GO:0003700">
    <property type="term" value="F:DNA-binding transcription factor activity"/>
    <property type="evidence" value="ECO:0007669"/>
    <property type="project" value="InterPro"/>
</dbReference>
<keyword evidence="2" id="KW-0805">Transcription regulation</keyword>
<name>A0A5B8FWN2_9RHOB</name>